<dbReference type="PANTHER" id="PTHR37937:SF1">
    <property type="entry name" value="CONJUGATIVE TRANSFER: DNA TRANSPORT"/>
    <property type="match status" value="1"/>
</dbReference>
<gene>
    <name evidence="8" type="ORF">M2J83_21170</name>
</gene>
<evidence type="ECO:0000313" key="8">
    <source>
        <dbReference type="EMBL" id="WBM40440.1"/>
    </source>
</evidence>
<keyword evidence="3 6" id="KW-0812">Transmembrane</keyword>
<keyword evidence="8" id="KW-0614">Plasmid</keyword>
<geneLocation type="plasmid" evidence="8 9">
    <name>pNY11312-NR</name>
</geneLocation>
<dbReference type="InterPro" id="IPR019476">
    <property type="entry name" value="T4SS_TraD_DNA-bd"/>
</dbReference>
<name>A0ABY7N8F6_ALCFA</name>
<keyword evidence="5 6" id="KW-0472">Membrane</keyword>
<organism evidence="8 9">
    <name type="scientific">Alcaligenes faecalis</name>
    <dbReference type="NCBI Taxonomy" id="511"/>
    <lineage>
        <taxon>Bacteria</taxon>
        <taxon>Pseudomonadati</taxon>
        <taxon>Pseudomonadota</taxon>
        <taxon>Betaproteobacteria</taxon>
        <taxon>Burkholderiales</taxon>
        <taxon>Alcaligenaceae</taxon>
        <taxon>Alcaligenes</taxon>
    </lineage>
</organism>
<evidence type="ECO:0000256" key="4">
    <source>
        <dbReference type="ARBA" id="ARBA00022989"/>
    </source>
</evidence>
<dbReference type="PANTHER" id="PTHR37937">
    <property type="entry name" value="CONJUGATIVE TRANSFER: DNA TRANSPORT"/>
    <property type="match status" value="1"/>
</dbReference>
<evidence type="ECO:0000259" key="7">
    <source>
        <dbReference type="Pfam" id="PF10412"/>
    </source>
</evidence>
<dbReference type="InterPro" id="IPR051539">
    <property type="entry name" value="T4SS-coupling_protein"/>
</dbReference>
<feature type="transmembrane region" description="Helical" evidence="6">
    <location>
        <begin position="29"/>
        <end position="53"/>
    </location>
</feature>
<dbReference type="GO" id="GO:0003677">
    <property type="term" value="F:DNA binding"/>
    <property type="evidence" value="ECO:0007669"/>
    <property type="project" value="UniProtKB-KW"/>
</dbReference>
<keyword evidence="9" id="KW-1185">Reference proteome</keyword>
<accession>A0ABY7N8F6</accession>
<dbReference type="Gene3D" id="3.40.50.300">
    <property type="entry name" value="P-loop containing nucleotide triphosphate hydrolases"/>
    <property type="match status" value="2"/>
</dbReference>
<evidence type="ECO:0000256" key="3">
    <source>
        <dbReference type="ARBA" id="ARBA00022692"/>
    </source>
</evidence>
<evidence type="ECO:0000256" key="5">
    <source>
        <dbReference type="ARBA" id="ARBA00023136"/>
    </source>
</evidence>
<dbReference type="CDD" id="cd01127">
    <property type="entry name" value="TrwB_TraG_TraD_VirD4"/>
    <property type="match status" value="1"/>
</dbReference>
<dbReference type="Proteomes" id="UP001211866">
    <property type="component" value="Plasmid pNY11312-NR"/>
</dbReference>
<evidence type="ECO:0000256" key="2">
    <source>
        <dbReference type="ARBA" id="ARBA00022475"/>
    </source>
</evidence>
<dbReference type="EMBL" id="CP096917">
    <property type="protein sequence ID" value="WBM40440.1"/>
    <property type="molecule type" value="Genomic_DNA"/>
</dbReference>
<comment type="subcellular location">
    <subcellularLocation>
        <location evidence="1">Cell membrane</location>
        <topology evidence="1">Multi-pass membrane protein</topology>
    </subcellularLocation>
</comment>
<dbReference type="InterPro" id="IPR027417">
    <property type="entry name" value="P-loop_NTPase"/>
</dbReference>
<feature type="transmembrane region" description="Helical" evidence="6">
    <location>
        <begin position="111"/>
        <end position="133"/>
    </location>
</feature>
<evidence type="ECO:0000256" key="1">
    <source>
        <dbReference type="ARBA" id="ARBA00004651"/>
    </source>
</evidence>
<keyword evidence="8" id="KW-0238">DNA-binding</keyword>
<sequence length="586" mass="64551">MSVRRSTNTENLVRGADTLLHQGTMLAKAALWAISSGVLVGSVVVSIGASLVTTGTERTFAYKHIVAKTKVFFSQEKHLVDLVINGKEVSLPADQAAIVTSGIFEKVRARVALVGLFGLMVGGATSGALVLYWRRRGSKQAEDEFIRGTRLVEGQQLAGLIQADNKESKITIAGVPTLAGGEMLHTMISGAVGTGKSVSILEILDSVRAQGKRAIVYDPTGEFTEYYYREGRDVILNPLDARSPNWNLWREIRSDFDYRSFATSLVQVKSQTDPFFEQSARIIAEELFRKLAQIGRATNQAVYDAAAKLTLQELFELLKGTSGANLIDPAGERTALSVRSAFLNAMNAFRYLHDDGEAFSIREWVENDSADSWLFIPSRADYHEAVKPLITLWLEIATRGVMNLPPIRESRFWLVVDELPTLQKIEALQTLVTVTRKYGMSGVFGIQSVSQMRELYGKDGAQTVMGMCQTWVVLRVADSETAKYLSETLGQADIQEKDEGLSFGAESNRDGTNLVSKRTERAIVLASEIQHLPDLEGYMRVPGPYPVAKIKLQYRNREKIAAPFVPRQQGMFAAAPAEAVDADPFA</sequence>
<keyword evidence="2" id="KW-1003">Cell membrane</keyword>
<feature type="domain" description="Type IV secretion system coupling protein TraD DNA-binding" evidence="7">
    <location>
        <begin position="170"/>
        <end position="553"/>
    </location>
</feature>
<evidence type="ECO:0000256" key="6">
    <source>
        <dbReference type="SAM" id="Phobius"/>
    </source>
</evidence>
<keyword evidence="4 6" id="KW-1133">Transmembrane helix</keyword>
<dbReference type="Pfam" id="PF10412">
    <property type="entry name" value="TrwB_AAD_bind"/>
    <property type="match status" value="1"/>
</dbReference>
<proteinExistence type="predicted"/>
<protein>
    <submittedName>
        <fullName evidence="8">Type IV secretion system DNA-binding domain-containing protein</fullName>
    </submittedName>
</protein>
<reference evidence="8 9" key="1">
    <citation type="submission" date="2022-05" db="EMBL/GenBank/DDBJ databases">
        <title>Complete sequence of strain NY11312.</title>
        <authorList>
            <person name="Zhou D."/>
        </authorList>
    </citation>
    <scope>NUCLEOTIDE SEQUENCE [LARGE SCALE GENOMIC DNA]</scope>
    <source>
        <strain evidence="8 9">NY11312</strain>
        <plasmid evidence="8 9">pNY11312-NR</plasmid>
    </source>
</reference>
<dbReference type="SUPFAM" id="SSF52540">
    <property type="entry name" value="P-loop containing nucleoside triphosphate hydrolases"/>
    <property type="match status" value="1"/>
</dbReference>
<evidence type="ECO:0000313" key="9">
    <source>
        <dbReference type="Proteomes" id="UP001211866"/>
    </source>
</evidence>
<dbReference type="RefSeq" id="WP_270120486.1">
    <property type="nucleotide sequence ID" value="NZ_CP096917.1"/>
</dbReference>